<comment type="caution">
    <text evidence="1">The sequence shown here is derived from an EMBL/GenBank/DDBJ whole genome shotgun (WGS) entry which is preliminary data.</text>
</comment>
<reference evidence="1" key="1">
    <citation type="submission" date="2013-04" db="EMBL/GenBank/DDBJ databases">
        <title>The genome sequencing project of 58 acetic acid bacteria.</title>
        <authorList>
            <person name="Okamoto-Kainuma A."/>
            <person name="Ishikawa M."/>
            <person name="Umino S."/>
            <person name="Koizumi Y."/>
            <person name="Shiwa Y."/>
            <person name="Yoshikawa H."/>
            <person name="Matsutani M."/>
            <person name="Matsushita K."/>
        </authorList>
    </citation>
    <scope>NUCLEOTIDE SEQUENCE</scope>
    <source>
        <strain evidence="1">NRIC 0228</strain>
    </source>
</reference>
<protein>
    <recommendedName>
        <fullName evidence="3">PRC-barrel domain-containing protein</fullName>
    </recommendedName>
</protein>
<sequence>MPSLEGDKPRVVERGFVLGTVDDVQAGGSHHRVDIGLSKMGEGGEEIRVSEEEFIYVDIDDAFIPFEQAVAELPDCSGTALIVLRRTGDSDPVDLAERVCRTVR</sequence>
<evidence type="ECO:0000313" key="1">
    <source>
        <dbReference type="EMBL" id="GBR14971.1"/>
    </source>
</evidence>
<evidence type="ECO:0008006" key="3">
    <source>
        <dbReference type="Google" id="ProtNLM"/>
    </source>
</evidence>
<dbReference type="EMBL" id="BAQW01000013">
    <property type="protein sequence ID" value="GBR14971.1"/>
    <property type="molecule type" value="Genomic_DNA"/>
</dbReference>
<gene>
    <name evidence="1" type="ORF">AA0228_2390</name>
</gene>
<accession>A0ABQ0QDJ4</accession>
<organism evidence="1 2">
    <name type="scientific">Gluconobacter frateurii NRIC 0228</name>
    <dbReference type="NCBI Taxonomy" id="1307946"/>
    <lineage>
        <taxon>Bacteria</taxon>
        <taxon>Pseudomonadati</taxon>
        <taxon>Pseudomonadota</taxon>
        <taxon>Alphaproteobacteria</taxon>
        <taxon>Acetobacterales</taxon>
        <taxon>Acetobacteraceae</taxon>
        <taxon>Gluconobacter</taxon>
    </lineage>
</organism>
<evidence type="ECO:0000313" key="2">
    <source>
        <dbReference type="Proteomes" id="UP001061070"/>
    </source>
</evidence>
<name>A0ABQ0QDJ4_9PROT</name>
<proteinExistence type="predicted"/>
<dbReference type="Proteomes" id="UP001061070">
    <property type="component" value="Unassembled WGS sequence"/>
</dbReference>
<keyword evidence="2" id="KW-1185">Reference proteome</keyword>